<feature type="region of interest" description="Disordered" evidence="1">
    <location>
        <begin position="106"/>
        <end position="135"/>
    </location>
</feature>
<sequence>MADLTANISRILGSGSHIICDKLKYCSAVHRSAMPFCSHIFKIAQAAPNRNHDFSTGSKQSRFSKHPGTLTWANSRRNVFSMVGPSVVMPSDQRATVLRASNLQRVSGGNSSRWHQVDPSNLQSQRSRNMNSKSCDSQTTLSRLLIVLTIAITISYRTVALRSKFRASKHLMISGRKRG</sequence>
<keyword evidence="4" id="KW-1185">Reference proteome</keyword>
<keyword evidence="2" id="KW-0812">Transmembrane</keyword>
<proteinExistence type="predicted"/>
<evidence type="ECO:0000256" key="1">
    <source>
        <dbReference type="SAM" id="MobiDB-lite"/>
    </source>
</evidence>
<dbReference type="EnsemblMetazoa" id="GAUT044740-RA">
    <property type="protein sequence ID" value="GAUT044740-PA"/>
    <property type="gene ID" value="GAUT044740"/>
</dbReference>
<accession>A0A1A9VQX1</accession>
<protein>
    <submittedName>
        <fullName evidence="3">Uncharacterized protein</fullName>
    </submittedName>
</protein>
<name>A0A1A9VQX1_GLOAU</name>
<dbReference type="Proteomes" id="UP000078200">
    <property type="component" value="Unassembled WGS sequence"/>
</dbReference>
<feature type="transmembrane region" description="Helical" evidence="2">
    <location>
        <begin position="141"/>
        <end position="159"/>
    </location>
</feature>
<reference evidence="3" key="1">
    <citation type="submission" date="2020-05" db="UniProtKB">
        <authorList>
            <consortium name="EnsemblMetazoa"/>
        </authorList>
    </citation>
    <scope>IDENTIFICATION</scope>
    <source>
        <strain evidence="3">TTRI</strain>
    </source>
</reference>
<keyword evidence="2" id="KW-1133">Transmembrane helix</keyword>
<dbReference type="AlphaFoldDB" id="A0A1A9VQX1"/>
<keyword evidence="2" id="KW-0472">Membrane</keyword>
<dbReference type="VEuPathDB" id="VectorBase:GAUT044740"/>
<evidence type="ECO:0000313" key="3">
    <source>
        <dbReference type="EnsemblMetazoa" id="GAUT044740-PA"/>
    </source>
</evidence>
<evidence type="ECO:0000256" key="2">
    <source>
        <dbReference type="SAM" id="Phobius"/>
    </source>
</evidence>
<organism evidence="3 4">
    <name type="scientific">Glossina austeni</name>
    <name type="common">Savannah tsetse fly</name>
    <dbReference type="NCBI Taxonomy" id="7395"/>
    <lineage>
        <taxon>Eukaryota</taxon>
        <taxon>Metazoa</taxon>
        <taxon>Ecdysozoa</taxon>
        <taxon>Arthropoda</taxon>
        <taxon>Hexapoda</taxon>
        <taxon>Insecta</taxon>
        <taxon>Pterygota</taxon>
        <taxon>Neoptera</taxon>
        <taxon>Endopterygota</taxon>
        <taxon>Diptera</taxon>
        <taxon>Brachycera</taxon>
        <taxon>Muscomorpha</taxon>
        <taxon>Hippoboscoidea</taxon>
        <taxon>Glossinidae</taxon>
        <taxon>Glossina</taxon>
    </lineage>
</organism>
<evidence type="ECO:0000313" key="4">
    <source>
        <dbReference type="Proteomes" id="UP000078200"/>
    </source>
</evidence>